<evidence type="ECO:0000313" key="5">
    <source>
        <dbReference type="Ensembl" id="ENSSFOP00015036012.2"/>
    </source>
</evidence>
<dbReference type="GO" id="GO:0060097">
    <property type="term" value="P:cytoskeletal rearrangement involved in phagocytosis, engulfment"/>
    <property type="evidence" value="ECO:0007669"/>
    <property type="project" value="TreeGrafter"/>
</dbReference>
<dbReference type="GeneID" id="108934256"/>
<dbReference type="PANTHER" id="PTHR46608:SF2">
    <property type="entry name" value="T CELL IMMUNOGLOBULIN AND MUCIN DOMAIN CONTAINING 4 PRECURSOR"/>
    <property type="match status" value="1"/>
</dbReference>
<feature type="domain" description="Ig-like" evidence="4">
    <location>
        <begin position="18"/>
        <end position="125"/>
    </location>
</feature>
<dbReference type="InterPro" id="IPR036179">
    <property type="entry name" value="Ig-like_dom_sf"/>
</dbReference>
<keyword evidence="2" id="KW-0472">Membrane</keyword>
<organism evidence="5 6">
    <name type="scientific">Scleropages formosus</name>
    <name type="common">Asian bonytongue</name>
    <name type="synonym">Osteoglossum formosum</name>
    <dbReference type="NCBI Taxonomy" id="113540"/>
    <lineage>
        <taxon>Eukaryota</taxon>
        <taxon>Metazoa</taxon>
        <taxon>Chordata</taxon>
        <taxon>Craniata</taxon>
        <taxon>Vertebrata</taxon>
        <taxon>Euteleostomi</taxon>
        <taxon>Actinopterygii</taxon>
        <taxon>Neopterygii</taxon>
        <taxon>Teleostei</taxon>
        <taxon>Osteoglossocephala</taxon>
        <taxon>Osteoglossomorpha</taxon>
        <taxon>Osteoglossiformes</taxon>
        <taxon>Osteoglossidae</taxon>
        <taxon>Scleropages</taxon>
    </lineage>
</organism>
<evidence type="ECO:0000256" key="3">
    <source>
        <dbReference type="SAM" id="SignalP"/>
    </source>
</evidence>
<dbReference type="Pfam" id="PF07686">
    <property type="entry name" value="V-set"/>
    <property type="match status" value="1"/>
</dbReference>
<keyword evidence="2" id="KW-1133">Transmembrane helix</keyword>
<dbReference type="Proteomes" id="UP000694397">
    <property type="component" value="Chromosome 4"/>
</dbReference>
<dbReference type="OrthoDB" id="8447307at2759"/>
<proteinExistence type="predicted"/>
<dbReference type="GO" id="GO:0043277">
    <property type="term" value="P:apoptotic cell clearance"/>
    <property type="evidence" value="ECO:0007669"/>
    <property type="project" value="TreeGrafter"/>
</dbReference>
<dbReference type="PANTHER" id="PTHR46608">
    <property type="entry name" value="T-CELL IMMUNOGLOBULIN AND MUCIN DOMAIN-CONTAINING PROTEIN 4"/>
    <property type="match status" value="1"/>
</dbReference>
<dbReference type="Ensembl" id="ENSSFOT00015036403.2">
    <property type="protein sequence ID" value="ENSSFOP00015036012.2"/>
    <property type="gene ID" value="ENSSFOG00015022926.2"/>
</dbReference>
<keyword evidence="2" id="KW-0812">Transmembrane</keyword>
<reference evidence="5 6" key="1">
    <citation type="submission" date="2019-04" db="EMBL/GenBank/DDBJ databases">
        <authorList>
            <consortium name="Wellcome Sanger Institute Data Sharing"/>
        </authorList>
    </citation>
    <scope>NUCLEOTIDE SEQUENCE [LARGE SCALE GENOMIC DNA]</scope>
</reference>
<evidence type="ECO:0000313" key="6">
    <source>
        <dbReference type="Proteomes" id="UP000694397"/>
    </source>
</evidence>
<gene>
    <name evidence="5" type="primary">timd4</name>
</gene>
<evidence type="ECO:0000256" key="1">
    <source>
        <dbReference type="SAM" id="MobiDB-lite"/>
    </source>
</evidence>
<name>A0A8C9V8L9_SCLFO</name>
<evidence type="ECO:0000256" key="2">
    <source>
        <dbReference type="SAM" id="Phobius"/>
    </source>
</evidence>
<evidence type="ECO:0000259" key="4">
    <source>
        <dbReference type="PROSITE" id="PS50835"/>
    </source>
</evidence>
<reference evidence="5" key="2">
    <citation type="submission" date="2025-08" db="UniProtKB">
        <authorList>
            <consortium name="Ensembl"/>
        </authorList>
    </citation>
    <scope>IDENTIFICATION</scope>
</reference>
<reference evidence="5" key="3">
    <citation type="submission" date="2025-09" db="UniProtKB">
        <authorList>
            <consortium name="Ensembl"/>
        </authorList>
    </citation>
    <scope>IDENTIFICATION</scope>
</reference>
<accession>A0A8C9V8L9</accession>
<dbReference type="InterPro" id="IPR013106">
    <property type="entry name" value="Ig_V-set"/>
</dbReference>
<dbReference type="Gene3D" id="2.60.40.10">
    <property type="entry name" value="Immunoglobulins"/>
    <property type="match status" value="1"/>
</dbReference>
<dbReference type="GeneTree" id="ENSGT00940000163509"/>
<dbReference type="RefSeq" id="XP_018607351.2">
    <property type="nucleotide sequence ID" value="XM_018751835.2"/>
</dbReference>
<protein>
    <submittedName>
        <fullName evidence="5">T cell immunoglobulin and mucin domain containing 4</fullName>
    </submittedName>
</protein>
<feature type="signal peptide" evidence="3">
    <location>
        <begin position="1"/>
        <end position="25"/>
    </location>
</feature>
<dbReference type="SMART" id="SM00409">
    <property type="entry name" value="IG"/>
    <property type="match status" value="1"/>
</dbReference>
<dbReference type="InterPro" id="IPR007110">
    <property type="entry name" value="Ig-like_dom"/>
</dbReference>
<keyword evidence="6" id="KW-1185">Reference proteome</keyword>
<sequence length="256" mass="28011">MAVSATLLRLRWTLFCAMAVTRSVAKSETVTEGDSVLLSCRYSVKRYGVSNVCWGRSCGTLWCNGILAQADGSGVISKVSDHYRFAGDVLAGEMDLHIPKVTLRDSGQYCCRVDIDGYFNDKKVSYTLRVVKAPVVTALSVATDAYVTERAPPTEGRLGMESSLPEAKKWNSSPSASGVIEEDPLPEPSLRINVSVLSFSLSVLLLLLALLGLLAVKREVQKRRLGKGSQTPVEPPHIIHEIQTRKPVEENIYTLD</sequence>
<feature type="region of interest" description="Disordered" evidence="1">
    <location>
        <begin position="153"/>
        <end position="182"/>
    </location>
</feature>
<dbReference type="GO" id="GO:0001786">
    <property type="term" value="F:phosphatidylserine binding"/>
    <property type="evidence" value="ECO:0007669"/>
    <property type="project" value="TreeGrafter"/>
</dbReference>
<keyword evidence="3" id="KW-0732">Signal</keyword>
<dbReference type="InterPro" id="IPR013783">
    <property type="entry name" value="Ig-like_fold"/>
</dbReference>
<dbReference type="SUPFAM" id="SSF48726">
    <property type="entry name" value="Immunoglobulin"/>
    <property type="match status" value="1"/>
</dbReference>
<dbReference type="PROSITE" id="PS50835">
    <property type="entry name" value="IG_LIKE"/>
    <property type="match status" value="1"/>
</dbReference>
<feature type="chain" id="PRO_5034429613" evidence="3">
    <location>
        <begin position="26"/>
        <end position="256"/>
    </location>
</feature>
<dbReference type="InterPro" id="IPR003599">
    <property type="entry name" value="Ig_sub"/>
</dbReference>
<feature type="transmembrane region" description="Helical" evidence="2">
    <location>
        <begin position="196"/>
        <end position="216"/>
    </location>
</feature>
<dbReference type="AlphaFoldDB" id="A0A8C9V8L9"/>